<organism evidence="4 5">
    <name type="scientific">Trichostrongylus colubriformis</name>
    <name type="common">Black scour worm</name>
    <dbReference type="NCBI Taxonomy" id="6319"/>
    <lineage>
        <taxon>Eukaryota</taxon>
        <taxon>Metazoa</taxon>
        <taxon>Ecdysozoa</taxon>
        <taxon>Nematoda</taxon>
        <taxon>Chromadorea</taxon>
        <taxon>Rhabditida</taxon>
        <taxon>Rhabditina</taxon>
        <taxon>Rhabditomorpha</taxon>
        <taxon>Strongyloidea</taxon>
        <taxon>Trichostrongylidae</taxon>
        <taxon>Trichostrongylus</taxon>
    </lineage>
</organism>
<evidence type="ECO:0000313" key="4">
    <source>
        <dbReference type="EMBL" id="KAK5985937.1"/>
    </source>
</evidence>
<dbReference type="Proteomes" id="UP001331761">
    <property type="component" value="Unassembled WGS sequence"/>
</dbReference>
<feature type="domain" description="MSP" evidence="3">
    <location>
        <begin position="56"/>
        <end position="174"/>
    </location>
</feature>
<proteinExistence type="predicted"/>
<dbReference type="SUPFAM" id="SSF49354">
    <property type="entry name" value="PapD-like"/>
    <property type="match status" value="1"/>
</dbReference>
<dbReference type="InterPro" id="IPR013783">
    <property type="entry name" value="Ig-like_fold"/>
</dbReference>
<dbReference type="GO" id="GO:0140284">
    <property type="term" value="C:endoplasmic reticulum-endosome membrane contact site"/>
    <property type="evidence" value="ECO:0007669"/>
    <property type="project" value="TreeGrafter"/>
</dbReference>
<dbReference type="GO" id="GO:0012505">
    <property type="term" value="C:endomembrane system"/>
    <property type="evidence" value="ECO:0007669"/>
    <property type="project" value="TreeGrafter"/>
</dbReference>
<keyword evidence="2" id="KW-0812">Transmembrane</keyword>
<keyword evidence="2" id="KW-1133">Transmembrane helix</keyword>
<protein>
    <recommendedName>
        <fullName evidence="1">Major sperm protein</fullName>
    </recommendedName>
</protein>
<dbReference type="PANTHER" id="PTHR46384">
    <property type="entry name" value="MOTILE SPERM DOMAIN-CONTAINING PROTEIN 2"/>
    <property type="match status" value="1"/>
</dbReference>
<comment type="caution">
    <text evidence="4">The sequence shown here is derived from an EMBL/GenBank/DDBJ whole genome shotgun (WGS) entry which is preliminary data.</text>
</comment>
<evidence type="ECO:0000259" key="3">
    <source>
        <dbReference type="PROSITE" id="PS50202"/>
    </source>
</evidence>
<dbReference type="Gene3D" id="2.60.40.10">
    <property type="entry name" value="Immunoglobulins"/>
    <property type="match status" value="1"/>
</dbReference>
<dbReference type="Pfam" id="PF00635">
    <property type="entry name" value="Motile_Sperm"/>
    <property type="match status" value="1"/>
</dbReference>
<dbReference type="PROSITE" id="PS50202">
    <property type="entry name" value="MSP"/>
    <property type="match status" value="1"/>
</dbReference>
<name>A0AAN8IY81_TRICO</name>
<gene>
    <name evidence="4" type="ORF">GCK32_002442</name>
</gene>
<dbReference type="InterPro" id="IPR008962">
    <property type="entry name" value="PapD-like_sf"/>
</dbReference>
<keyword evidence="5" id="KW-1185">Reference proteome</keyword>
<keyword evidence="2" id="KW-0472">Membrane</keyword>
<dbReference type="InterPro" id="IPR000535">
    <property type="entry name" value="MSP_dom"/>
</dbReference>
<dbReference type="EMBL" id="WIXE01001161">
    <property type="protein sequence ID" value="KAK5985937.1"/>
    <property type="molecule type" value="Genomic_DNA"/>
</dbReference>
<keyword evidence="1" id="KW-0963">Cytoplasm</keyword>
<evidence type="ECO:0000256" key="1">
    <source>
        <dbReference type="RuleBase" id="RU003425"/>
    </source>
</evidence>
<dbReference type="InterPro" id="IPR053012">
    <property type="entry name" value="ER-organelle_contact"/>
</dbReference>
<keyword evidence="1" id="KW-0206">Cytoskeleton</keyword>
<feature type="non-terminal residue" evidence="4">
    <location>
        <position position="1"/>
    </location>
</feature>
<dbReference type="AlphaFoldDB" id="A0AAN8IY81"/>
<sequence length="278" mass="31696">AVTFDDDDEEAVRKAPLTLNRKVSNGSVKRGIPPALKPAVEARLRSPDVDWIRNAFLQISPRDVLTLNRTDNNANDYVDIVAVRNLSQSPVMFKIKTTSPEKFRVRPSTGFIPAGSTDIIRVYLQNEYKNSCSKEKFLLMALETDESNVEMFGELWKNADNEKKVEQKLKCRMIDDASSEGSNTEKVVRKISTGTQQEQIDRLRMHCEWLQRSQRTLMFATLTLFFALVVLLMYEKSNYSTLEAAIEMLVKQINETECKATSTTVKETLPPVTYEEDL</sequence>
<comment type="function">
    <text evidence="1">Central component in molecular interactions underlying sperm crawling. Forms an extensive filament system that extends from sperm villipoda, along the leading edge of the pseudopod.</text>
</comment>
<evidence type="ECO:0000313" key="5">
    <source>
        <dbReference type="Proteomes" id="UP001331761"/>
    </source>
</evidence>
<feature type="transmembrane region" description="Helical" evidence="2">
    <location>
        <begin position="216"/>
        <end position="234"/>
    </location>
</feature>
<reference evidence="4 5" key="1">
    <citation type="submission" date="2019-10" db="EMBL/GenBank/DDBJ databases">
        <title>Assembly and Annotation for the nematode Trichostrongylus colubriformis.</title>
        <authorList>
            <person name="Martin J."/>
        </authorList>
    </citation>
    <scope>NUCLEOTIDE SEQUENCE [LARGE SCALE GENOMIC DNA]</scope>
    <source>
        <strain evidence="4">G859</strain>
        <tissue evidence="4">Whole worm</tissue>
    </source>
</reference>
<dbReference type="PANTHER" id="PTHR46384:SF1">
    <property type="entry name" value="MOTILE SPERM DOMAIN-CONTAINING PROTEIN 2"/>
    <property type="match status" value="1"/>
</dbReference>
<accession>A0AAN8IY81</accession>
<evidence type="ECO:0000256" key="2">
    <source>
        <dbReference type="SAM" id="Phobius"/>
    </source>
</evidence>